<proteinExistence type="predicted"/>
<evidence type="ECO:0000313" key="1">
    <source>
        <dbReference type="EMBL" id="DAG00576.1"/>
    </source>
</evidence>
<organism evidence="1">
    <name type="scientific">Myoviridae sp. ctJ2i1</name>
    <dbReference type="NCBI Taxonomy" id="2825079"/>
    <lineage>
        <taxon>Viruses</taxon>
        <taxon>Duplodnaviria</taxon>
        <taxon>Heunggongvirae</taxon>
        <taxon>Uroviricota</taxon>
        <taxon>Caudoviricetes</taxon>
    </lineage>
</organism>
<sequence>MIFLKENVLKHVDKMIVDLNFPEQIGSLQELKEIITQAINYSTSKDRSEQLYFSLNEKRLILSIDEQNLGTFYSEESDMPIIWSEIEDFVPSPHEDDQYTYVSTIYETIIISDKLKPLLVGLFLDISSVLPVNYIRSFKHECK</sequence>
<protein>
    <submittedName>
        <fullName evidence="1">Uncharacterized protein</fullName>
    </submittedName>
</protein>
<accession>A0A8S5V1E6</accession>
<reference evidence="1" key="1">
    <citation type="journal article" date="2021" name="Proc. Natl. Acad. Sci. U.S.A.">
        <title>A Catalog of Tens of Thousands of Viruses from Human Metagenomes Reveals Hidden Associations with Chronic Diseases.</title>
        <authorList>
            <person name="Tisza M.J."/>
            <person name="Buck C.B."/>
        </authorList>
    </citation>
    <scope>NUCLEOTIDE SEQUENCE</scope>
    <source>
        <strain evidence="1">CtJ2i1</strain>
    </source>
</reference>
<dbReference type="EMBL" id="BK016182">
    <property type="protein sequence ID" value="DAG00576.1"/>
    <property type="molecule type" value="Genomic_DNA"/>
</dbReference>
<name>A0A8S5V1E6_9CAUD</name>